<accession>A0A4Y7KVJ6</accession>
<feature type="signal peptide" evidence="3">
    <location>
        <begin position="1"/>
        <end position="27"/>
    </location>
</feature>
<feature type="compositionally biased region" description="Polar residues" evidence="1">
    <location>
        <begin position="258"/>
        <end position="267"/>
    </location>
</feature>
<dbReference type="PANTHER" id="PTHR45631:SF44">
    <property type="entry name" value="CARBOHYDRATE-BINDING PROTEIN OF THE ER PROTEIN"/>
    <property type="match status" value="1"/>
</dbReference>
<dbReference type="AlphaFoldDB" id="A0A4Y7KVJ6"/>
<dbReference type="EMBL" id="CM010723">
    <property type="protein sequence ID" value="RZC76198.1"/>
    <property type="molecule type" value="Genomic_DNA"/>
</dbReference>
<gene>
    <name evidence="4" type="ORF">C5167_001177</name>
</gene>
<dbReference type="Gene3D" id="3.80.10.10">
    <property type="entry name" value="Ribonuclease Inhibitor"/>
    <property type="match status" value="1"/>
</dbReference>
<dbReference type="OrthoDB" id="1912131at2759"/>
<evidence type="ECO:0000313" key="5">
    <source>
        <dbReference type="Proteomes" id="UP000316621"/>
    </source>
</evidence>
<organism evidence="4 5">
    <name type="scientific">Papaver somniferum</name>
    <name type="common">Opium poppy</name>
    <dbReference type="NCBI Taxonomy" id="3469"/>
    <lineage>
        <taxon>Eukaryota</taxon>
        <taxon>Viridiplantae</taxon>
        <taxon>Streptophyta</taxon>
        <taxon>Embryophyta</taxon>
        <taxon>Tracheophyta</taxon>
        <taxon>Spermatophyta</taxon>
        <taxon>Magnoliopsida</taxon>
        <taxon>Ranunculales</taxon>
        <taxon>Papaveraceae</taxon>
        <taxon>Papaveroideae</taxon>
        <taxon>Papaver</taxon>
    </lineage>
</organism>
<keyword evidence="5" id="KW-1185">Reference proteome</keyword>
<feature type="chain" id="PRO_5021425644" description="Leucine-rich repeat-containing N-terminal plant-type domain-containing protein" evidence="3">
    <location>
        <begin position="28"/>
        <end position="305"/>
    </location>
</feature>
<feature type="region of interest" description="Disordered" evidence="1">
    <location>
        <begin position="244"/>
        <end position="269"/>
    </location>
</feature>
<keyword evidence="2" id="KW-0472">Membrane</keyword>
<keyword evidence="2" id="KW-1133">Transmembrane helix</keyword>
<evidence type="ECO:0000313" key="4">
    <source>
        <dbReference type="EMBL" id="RZC76198.1"/>
    </source>
</evidence>
<name>A0A4Y7KVJ6_PAPSO</name>
<feature type="transmembrane region" description="Helical" evidence="2">
    <location>
        <begin position="214"/>
        <end position="235"/>
    </location>
</feature>
<dbReference type="Gramene" id="RZC76198">
    <property type="protein sequence ID" value="RZC76198"/>
    <property type="gene ID" value="C5167_001177"/>
</dbReference>
<proteinExistence type="predicted"/>
<keyword evidence="2" id="KW-0812">Transmembrane</keyword>
<dbReference type="InterPro" id="IPR032675">
    <property type="entry name" value="LRR_dom_sf"/>
</dbReference>
<evidence type="ECO:0000256" key="2">
    <source>
        <dbReference type="SAM" id="Phobius"/>
    </source>
</evidence>
<evidence type="ECO:0000256" key="3">
    <source>
        <dbReference type="SAM" id="SignalP"/>
    </source>
</evidence>
<sequence length="305" mass="33240">MKSANVNLVRLLSVLSFSSLLFLTVSAQIDKRNPTRTRKTNSTDAMAIQLLVDAFTFFLRASVGDPCLPVPYSWVKCSSDDTPRITEINLASKSSGSVLPDFSAMDALEKIDLSNSMLYGMEFPDFLANFPKLKVLNLERVPWSGTIPTSLKKRSDNKTLKLTLSPKLTKMCYSDEDVCPPGTEIETGIGTDGETFTTSFDGTPSRKSRKKKSVPILVGIIIFVIFWGVVGFAIANRRKRKASAAAGQMNETPGLGVPTNTNTSSPSPLLPGVNYQDPRVATQCIMPGDHLGVTVDQKMRLEVPA</sequence>
<protein>
    <recommendedName>
        <fullName evidence="6">Leucine-rich repeat-containing N-terminal plant-type domain-containing protein</fullName>
    </recommendedName>
</protein>
<dbReference type="SUPFAM" id="SSF52058">
    <property type="entry name" value="L domain-like"/>
    <property type="match status" value="1"/>
</dbReference>
<dbReference type="PANTHER" id="PTHR45631">
    <property type="entry name" value="OS07G0107800 PROTEIN-RELATED"/>
    <property type="match status" value="1"/>
</dbReference>
<keyword evidence="3" id="KW-0732">Signal</keyword>
<evidence type="ECO:0000256" key="1">
    <source>
        <dbReference type="SAM" id="MobiDB-lite"/>
    </source>
</evidence>
<evidence type="ECO:0008006" key="6">
    <source>
        <dbReference type="Google" id="ProtNLM"/>
    </source>
</evidence>
<dbReference type="Proteomes" id="UP000316621">
    <property type="component" value="Chromosome 9"/>
</dbReference>
<reference evidence="4 5" key="1">
    <citation type="journal article" date="2018" name="Science">
        <title>The opium poppy genome and morphinan production.</title>
        <authorList>
            <person name="Guo L."/>
            <person name="Winzer T."/>
            <person name="Yang X."/>
            <person name="Li Y."/>
            <person name="Ning Z."/>
            <person name="He Z."/>
            <person name="Teodor R."/>
            <person name="Lu Y."/>
            <person name="Bowser T.A."/>
            <person name="Graham I.A."/>
            <person name="Ye K."/>
        </authorList>
    </citation>
    <scope>NUCLEOTIDE SEQUENCE [LARGE SCALE GENOMIC DNA]</scope>
    <source>
        <strain evidence="5">cv. HN1</strain>
        <tissue evidence="4">Leaves</tissue>
    </source>
</reference>